<evidence type="ECO:0000256" key="1">
    <source>
        <dbReference type="SAM" id="Phobius"/>
    </source>
</evidence>
<feature type="transmembrane region" description="Helical" evidence="1">
    <location>
        <begin position="173"/>
        <end position="194"/>
    </location>
</feature>
<name>A0A9C7GAQ2_9BACI</name>
<gene>
    <name evidence="2" type="ORF">NEOCIP111885_02787</name>
</gene>
<protein>
    <recommendedName>
        <fullName evidence="4">DUF2232 domain-containing protein</fullName>
    </recommendedName>
</protein>
<feature type="transmembrane region" description="Helical" evidence="1">
    <location>
        <begin position="245"/>
        <end position="267"/>
    </location>
</feature>
<organism evidence="2 3">
    <name type="scientific">Pseudoneobacillus rhizosphaerae</name>
    <dbReference type="NCBI Taxonomy" id="2880968"/>
    <lineage>
        <taxon>Bacteria</taxon>
        <taxon>Bacillati</taxon>
        <taxon>Bacillota</taxon>
        <taxon>Bacilli</taxon>
        <taxon>Bacillales</taxon>
        <taxon>Bacillaceae</taxon>
        <taxon>Pseudoneobacillus</taxon>
    </lineage>
</organism>
<dbReference type="PANTHER" id="PTHR41324:SF1">
    <property type="entry name" value="DUF2232 DOMAIN-CONTAINING PROTEIN"/>
    <property type="match status" value="1"/>
</dbReference>
<feature type="transmembrane region" description="Helical" evidence="1">
    <location>
        <begin position="100"/>
        <end position="125"/>
    </location>
</feature>
<keyword evidence="1" id="KW-0812">Transmembrane</keyword>
<evidence type="ECO:0008006" key="4">
    <source>
        <dbReference type="Google" id="ProtNLM"/>
    </source>
</evidence>
<dbReference type="RefSeq" id="WP_230497303.1">
    <property type="nucleotide sequence ID" value="NZ_CAKJTG010000015.1"/>
</dbReference>
<feature type="transmembrane region" description="Helical" evidence="1">
    <location>
        <begin position="7"/>
        <end position="23"/>
    </location>
</feature>
<dbReference type="AlphaFoldDB" id="A0A9C7GAQ2"/>
<evidence type="ECO:0000313" key="2">
    <source>
        <dbReference type="EMBL" id="CAG9609064.1"/>
    </source>
</evidence>
<sequence length="314" mass="35583">MKNVHRLTEGSVLLAIFAVLLLITLNVPLLGFVTNLFLVLPFIYFAWKNEWKGIIVFLVAATIISLIVGTVLAVPFTLLFGTTGITLGYLSQKNKSRTTILMVATLVFIINVLIQYGAAVVLFDFNFVKETTQMMQQSFETSFKMLGAAGQSTTEVEKLKEQMDTMLKSIQTLLPSMLVMGSFGMVFFLQLINFPILKRFGFKISQWKPFRELSLPKSILWYYLITALLSMVLRPEDGSYIHTALWNLSYILQILLVVQGLSFIYFASHLKGWPKVIPIMATVLLVLIPLILYIIRILGIIDLGFDLRKRLVKK</sequence>
<dbReference type="Pfam" id="PF09991">
    <property type="entry name" value="DUF2232"/>
    <property type="match status" value="1"/>
</dbReference>
<accession>A0A9C7GAQ2</accession>
<dbReference type="InterPro" id="IPR018710">
    <property type="entry name" value="DUF2232"/>
</dbReference>
<comment type="caution">
    <text evidence="2">The sequence shown here is derived from an EMBL/GenBank/DDBJ whole genome shotgun (WGS) entry which is preliminary data.</text>
</comment>
<reference evidence="2" key="1">
    <citation type="submission" date="2021-10" db="EMBL/GenBank/DDBJ databases">
        <authorList>
            <person name="Criscuolo A."/>
        </authorList>
    </citation>
    <scope>NUCLEOTIDE SEQUENCE</scope>
    <source>
        <strain evidence="2">CIP111885</strain>
    </source>
</reference>
<keyword evidence="1" id="KW-1133">Transmembrane helix</keyword>
<keyword evidence="1" id="KW-0472">Membrane</keyword>
<proteinExistence type="predicted"/>
<keyword evidence="3" id="KW-1185">Reference proteome</keyword>
<dbReference type="EMBL" id="CAKJTG010000015">
    <property type="protein sequence ID" value="CAG9609064.1"/>
    <property type="molecule type" value="Genomic_DNA"/>
</dbReference>
<evidence type="ECO:0000313" key="3">
    <source>
        <dbReference type="Proteomes" id="UP000789845"/>
    </source>
</evidence>
<dbReference type="Proteomes" id="UP000789845">
    <property type="component" value="Unassembled WGS sequence"/>
</dbReference>
<feature type="transmembrane region" description="Helical" evidence="1">
    <location>
        <begin position="279"/>
        <end position="305"/>
    </location>
</feature>
<dbReference type="PANTHER" id="PTHR41324">
    <property type="entry name" value="MEMBRANE PROTEIN-RELATED"/>
    <property type="match status" value="1"/>
</dbReference>
<feature type="transmembrane region" description="Helical" evidence="1">
    <location>
        <begin position="54"/>
        <end position="80"/>
    </location>
</feature>